<dbReference type="PROSITE" id="PS50042">
    <property type="entry name" value="CNMP_BINDING_3"/>
    <property type="match status" value="4"/>
</dbReference>
<dbReference type="InterPro" id="IPR014710">
    <property type="entry name" value="RmlC-like_jellyroll"/>
</dbReference>
<keyword evidence="12 19" id="KW-0067">ATP-binding</keyword>
<feature type="domain" description="Cyclic nucleotide-binding" evidence="22">
    <location>
        <begin position="450"/>
        <end position="548"/>
    </location>
</feature>
<evidence type="ECO:0000259" key="22">
    <source>
        <dbReference type="PROSITE" id="PS50042"/>
    </source>
</evidence>
<evidence type="ECO:0000256" key="11">
    <source>
        <dbReference type="ARBA" id="ARBA00022777"/>
    </source>
</evidence>
<comment type="catalytic activity">
    <reaction evidence="18">
        <text>L-seryl-[protein] + ATP = O-phospho-L-seryl-[protein] + ADP + H(+)</text>
        <dbReference type="Rhea" id="RHEA:17989"/>
        <dbReference type="Rhea" id="RHEA-COMP:9863"/>
        <dbReference type="Rhea" id="RHEA-COMP:11604"/>
        <dbReference type="ChEBI" id="CHEBI:15378"/>
        <dbReference type="ChEBI" id="CHEBI:29999"/>
        <dbReference type="ChEBI" id="CHEBI:30616"/>
        <dbReference type="ChEBI" id="CHEBI:83421"/>
        <dbReference type="ChEBI" id="CHEBI:456216"/>
        <dbReference type="EC" id="2.7.11.12"/>
    </reaction>
</comment>
<evidence type="ECO:0000256" key="9">
    <source>
        <dbReference type="ARBA" id="ARBA00022723"/>
    </source>
</evidence>
<dbReference type="Pfam" id="PF00027">
    <property type="entry name" value="cNMP_binding"/>
    <property type="match status" value="3"/>
</dbReference>
<evidence type="ECO:0000256" key="5">
    <source>
        <dbReference type="ARBA" id="ARBA00022490"/>
    </source>
</evidence>
<comment type="subcellular location">
    <subcellularLocation>
        <location evidence="2">Endomembrane system</location>
    </subcellularLocation>
</comment>
<dbReference type="OrthoDB" id="100546at2759"/>
<evidence type="ECO:0000256" key="10">
    <source>
        <dbReference type="ARBA" id="ARBA00022741"/>
    </source>
</evidence>
<dbReference type="FunFam" id="2.60.120.10:FF:000068">
    <property type="entry name" value="cGMP-dependent protein kinase"/>
    <property type="match status" value="1"/>
</dbReference>
<feature type="domain" description="Cyclic nucleotide-binding" evidence="22">
    <location>
        <begin position="206"/>
        <end position="305"/>
    </location>
</feature>
<proteinExistence type="inferred from homology"/>
<feature type="domain" description="AGC-kinase C-terminal" evidence="23">
    <location>
        <begin position="828"/>
        <end position="906"/>
    </location>
</feature>
<name>A0A1R2BYY9_9CILI</name>
<dbReference type="InterPro" id="IPR000961">
    <property type="entry name" value="AGC-kinase_C"/>
</dbReference>
<dbReference type="AlphaFoldDB" id="A0A1R2BYY9"/>
<dbReference type="Pfam" id="PF00069">
    <property type="entry name" value="Pkinase"/>
    <property type="match status" value="1"/>
</dbReference>
<dbReference type="PANTHER" id="PTHR24353:SF37">
    <property type="entry name" value="CAMP-DEPENDENT PROTEIN KINASE CATALYTIC SUBUNIT PRKX"/>
    <property type="match status" value="1"/>
</dbReference>
<keyword evidence="8" id="KW-0808">Transferase</keyword>
<accession>A0A1R2BYY9</accession>
<dbReference type="GO" id="GO:0046872">
    <property type="term" value="F:metal ion binding"/>
    <property type="evidence" value="ECO:0007669"/>
    <property type="project" value="UniProtKB-KW"/>
</dbReference>
<dbReference type="EMBL" id="MPUH01000359">
    <property type="protein sequence ID" value="OMJ81959.1"/>
    <property type="molecule type" value="Genomic_DNA"/>
</dbReference>
<keyword evidence="13" id="KW-0460">Magnesium</keyword>
<dbReference type="InterPro" id="IPR000719">
    <property type="entry name" value="Prot_kinase_dom"/>
</dbReference>
<dbReference type="PROSITE" id="PS00109">
    <property type="entry name" value="PROTEIN_KINASE_TYR"/>
    <property type="match status" value="1"/>
</dbReference>
<dbReference type="GO" id="GO:0005952">
    <property type="term" value="C:cAMP-dependent protein kinase complex"/>
    <property type="evidence" value="ECO:0007669"/>
    <property type="project" value="TreeGrafter"/>
</dbReference>
<comment type="similarity">
    <text evidence="3">Belongs to the protein kinase superfamily. AGC Ser/Thr protein kinase family. cGMP subfamily.</text>
</comment>
<feature type="domain" description="Cyclic nucleotide-binding" evidence="22">
    <location>
        <begin position="327"/>
        <end position="429"/>
    </location>
</feature>
<dbReference type="InterPro" id="IPR008266">
    <property type="entry name" value="Tyr_kinase_AS"/>
</dbReference>
<evidence type="ECO:0000259" key="23">
    <source>
        <dbReference type="PROSITE" id="PS51285"/>
    </source>
</evidence>
<dbReference type="InterPro" id="IPR017441">
    <property type="entry name" value="Protein_kinase_ATP_BS"/>
</dbReference>
<dbReference type="GO" id="GO:0030553">
    <property type="term" value="F:cGMP binding"/>
    <property type="evidence" value="ECO:0007669"/>
    <property type="project" value="UniProtKB-KW"/>
</dbReference>
<feature type="domain" description="Cyclic nucleotide-binding" evidence="22">
    <location>
        <begin position="88"/>
        <end position="203"/>
    </location>
</feature>
<comment type="caution">
    <text evidence="24">The sequence shown here is derived from an EMBL/GenBank/DDBJ whole genome shotgun (WGS) entry which is preliminary data.</text>
</comment>
<dbReference type="PROSITE" id="PS50011">
    <property type="entry name" value="PROTEIN_KINASE_DOM"/>
    <property type="match status" value="1"/>
</dbReference>
<dbReference type="CDD" id="cd00038">
    <property type="entry name" value="CAP_ED"/>
    <property type="match status" value="3"/>
</dbReference>
<dbReference type="Gene3D" id="3.30.200.20">
    <property type="entry name" value="Phosphorylase Kinase, domain 1"/>
    <property type="match status" value="1"/>
</dbReference>
<evidence type="ECO:0000256" key="17">
    <source>
        <dbReference type="ARBA" id="ARBA00047298"/>
    </source>
</evidence>
<dbReference type="GO" id="GO:0005524">
    <property type="term" value="F:ATP binding"/>
    <property type="evidence" value="ECO:0007669"/>
    <property type="project" value="UniProtKB-UniRule"/>
</dbReference>
<feature type="domain" description="Protein kinase" evidence="21">
    <location>
        <begin position="572"/>
        <end position="827"/>
    </location>
</feature>
<evidence type="ECO:0000256" key="8">
    <source>
        <dbReference type="ARBA" id="ARBA00022679"/>
    </source>
</evidence>
<comment type="catalytic activity">
    <reaction evidence="17">
        <text>L-threonyl-[protein] + ATP = O-phospho-L-threonyl-[protein] + ADP + H(+)</text>
        <dbReference type="Rhea" id="RHEA:46608"/>
        <dbReference type="Rhea" id="RHEA-COMP:11060"/>
        <dbReference type="Rhea" id="RHEA-COMP:11605"/>
        <dbReference type="ChEBI" id="CHEBI:15378"/>
        <dbReference type="ChEBI" id="CHEBI:30013"/>
        <dbReference type="ChEBI" id="CHEBI:30616"/>
        <dbReference type="ChEBI" id="CHEBI:61977"/>
        <dbReference type="ChEBI" id="CHEBI:456216"/>
        <dbReference type="EC" id="2.7.11.12"/>
    </reaction>
</comment>
<evidence type="ECO:0000256" key="16">
    <source>
        <dbReference type="ARBA" id="ARBA00024113"/>
    </source>
</evidence>
<keyword evidence="15" id="KW-0472">Membrane</keyword>
<evidence type="ECO:0000256" key="6">
    <source>
        <dbReference type="ARBA" id="ARBA00022527"/>
    </source>
</evidence>
<dbReference type="Proteomes" id="UP000187209">
    <property type="component" value="Unassembled WGS sequence"/>
</dbReference>
<keyword evidence="10 19" id="KW-0547">Nucleotide-binding</keyword>
<feature type="compositionally biased region" description="Basic and acidic residues" evidence="20">
    <location>
        <begin position="873"/>
        <end position="884"/>
    </location>
</feature>
<dbReference type="InterPro" id="IPR018488">
    <property type="entry name" value="cNMP-bd_CS"/>
</dbReference>
<dbReference type="GO" id="GO:0004691">
    <property type="term" value="F:cAMP-dependent protein kinase activity"/>
    <property type="evidence" value="ECO:0007669"/>
    <property type="project" value="TreeGrafter"/>
</dbReference>
<dbReference type="InterPro" id="IPR018490">
    <property type="entry name" value="cNMP-bd_dom_sf"/>
</dbReference>
<feature type="region of interest" description="Disordered" evidence="20">
    <location>
        <begin position="871"/>
        <end position="906"/>
    </location>
</feature>
<evidence type="ECO:0000256" key="3">
    <source>
        <dbReference type="ARBA" id="ARBA00006352"/>
    </source>
</evidence>
<reference evidence="24 25" key="1">
    <citation type="submission" date="2016-11" db="EMBL/GenBank/DDBJ databases">
        <title>The macronuclear genome of Stentor coeruleus: a giant cell with tiny introns.</title>
        <authorList>
            <person name="Slabodnick M."/>
            <person name="Ruby J.G."/>
            <person name="Reiff S.B."/>
            <person name="Swart E.C."/>
            <person name="Gosai S."/>
            <person name="Prabakaran S."/>
            <person name="Witkowska E."/>
            <person name="Larue G.E."/>
            <person name="Fisher S."/>
            <person name="Freeman R.M."/>
            <person name="Gunawardena J."/>
            <person name="Chu W."/>
            <person name="Stover N.A."/>
            <person name="Gregory B.D."/>
            <person name="Nowacki M."/>
            <person name="Derisi J."/>
            <person name="Roy S.W."/>
            <person name="Marshall W.F."/>
            <person name="Sood P."/>
        </authorList>
    </citation>
    <scope>NUCLEOTIDE SEQUENCE [LARGE SCALE GENOMIC DNA]</scope>
    <source>
        <strain evidence="24">WM001</strain>
    </source>
</reference>
<comment type="cofactor">
    <cofactor evidence="1">
        <name>Mg(2+)</name>
        <dbReference type="ChEBI" id="CHEBI:18420"/>
    </cofactor>
</comment>
<dbReference type="GO" id="GO:0012505">
    <property type="term" value="C:endomembrane system"/>
    <property type="evidence" value="ECO:0007669"/>
    <property type="project" value="UniProtKB-SubCell"/>
</dbReference>
<dbReference type="PANTHER" id="PTHR24353">
    <property type="entry name" value="CYCLIC NUCLEOTIDE-DEPENDENT PROTEIN KINASE"/>
    <property type="match status" value="1"/>
</dbReference>
<evidence type="ECO:0000256" key="1">
    <source>
        <dbReference type="ARBA" id="ARBA00001946"/>
    </source>
</evidence>
<keyword evidence="11" id="KW-0418">Kinase</keyword>
<dbReference type="PROSITE" id="PS00889">
    <property type="entry name" value="CNMP_BINDING_2"/>
    <property type="match status" value="1"/>
</dbReference>
<dbReference type="PROSITE" id="PS00888">
    <property type="entry name" value="CNMP_BINDING_1"/>
    <property type="match status" value="1"/>
</dbReference>
<sequence>MGVGCMKVPDPNGNKSIALVLSPSTPRRTRKGILIENTSGASPGRRRSLFARREEVYIEAAAGEIQPNTPKTSEDTQKIISALNSHFIFTSLTDEDKEMVASAMQLYIFQPDTYVFMQGMPSKSYYVIKSGTIEVIVNGKKVNKIHEGDGFGELALLHDNPRSATLKCIEPTNLWGLDRSTFKKVIEEMNIQIYEQNRMFLEKVSLLDPLTPQQKDSLAASLVSHKYFCGQKIITEGETGNQLFFVKEGIVSVVKGTQEIKRFYPGSYFGEAALITNTPRTATCIAIEGPVKCMCLTREALQRTLNNKLQDIIERNTINEAIKKSAKLSQLNKDQKESMIKTISEKSFKAGDVVIGLGITKASKMFFIMSGRLQYAKNSILFCDKGNVVGDIFVTRTGDDNLKYEDDFIAGCDMKVGEITKYQFEMAIGGKYEEIIKENAATNVLRKIFVFSHIDYTKLKELFNMIVIEKYKDTEIILREGVSSTAIYIVKRGKVDVFRAGNLVRSIRKLGFFGERSLVLNESSVCTYVASGHTTLWSVKYKDLQNLMNEKMKSQLVYRLMMEDEDSELQSLIVLRRLGKGSSSKVYLVRTQKSQLYALKAISRKKICSNLLYERLILEKRILNQLEHPFIMRFVKSYKDDRRIYFLLEYVKGLDLAVIMRHIGLFSNNDSIFYTASIVLLLDYLHEMDILYRDLRPENIMIEGDGYIKLIDFGTAKSIQGRTYTLIGCPFYMAPEVIVGRGYGRSGDLWSLGVMIYEFLCGRVPFGHAEQDPYRVYESILSKELEFPSDIPPLTESSTSLIKILLNKYSDNRLNDTIDKVKNHEWLSSVDWEDLYCKNLVPPYKPKVGKDEDEDFDDFFNDPDVNWDVIIDSDSKESSDHESEAQDSEIAEYKNTIPHNWDHQFS</sequence>
<dbReference type="EC" id="2.7.11.12" evidence="4"/>
<evidence type="ECO:0000259" key="21">
    <source>
        <dbReference type="PROSITE" id="PS50011"/>
    </source>
</evidence>
<dbReference type="GO" id="GO:0004692">
    <property type="term" value="F:cGMP-dependent protein kinase activity"/>
    <property type="evidence" value="ECO:0007669"/>
    <property type="project" value="UniProtKB-EC"/>
</dbReference>
<evidence type="ECO:0000256" key="4">
    <source>
        <dbReference type="ARBA" id="ARBA00012428"/>
    </source>
</evidence>
<dbReference type="InterPro" id="IPR000595">
    <property type="entry name" value="cNMP-bd_dom"/>
</dbReference>
<organism evidence="24 25">
    <name type="scientific">Stentor coeruleus</name>
    <dbReference type="NCBI Taxonomy" id="5963"/>
    <lineage>
        <taxon>Eukaryota</taxon>
        <taxon>Sar</taxon>
        <taxon>Alveolata</taxon>
        <taxon>Ciliophora</taxon>
        <taxon>Postciliodesmatophora</taxon>
        <taxon>Heterotrichea</taxon>
        <taxon>Heterotrichida</taxon>
        <taxon>Stentoridae</taxon>
        <taxon>Stentor</taxon>
    </lineage>
</organism>
<keyword evidence="14" id="KW-0142">cGMP-binding</keyword>
<evidence type="ECO:0000313" key="25">
    <source>
        <dbReference type="Proteomes" id="UP000187209"/>
    </source>
</evidence>
<dbReference type="SUPFAM" id="SSF51206">
    <property type="entry name" value="cAMP-binding domain-like"/>
    <property type="match status" value="4"/>
</dbReference>
<keyword evidence="25" id="KW-1185">Reference proteome</keyword>
<evidence type="ECO:0000256" key="14">
    <source>
        <dbReference type="ARBA" id="ARBA00022992"/>
    </source>
</evidence>
<dbReference type="Gene3D" id="2.60.120.10">
    <property type="entry name" value="Jelly Rolls"/>
    <property type="match status" value="4"/>
</dbReference>
<keyword evidence="6" id="KW-0723">Serine/threonine-protein kinase</keyword>
<keyword evidence="9" id="KW-0479">Metal-binding</keyword>
<keyword evidence="5" id="KW-0963">Cytoplasm</keyword>
<dbReference type="PROSITE" id="PS00107">
    <property type="entry name" value="PROTEIN_KINASE_ATP"/>
    <property type="match status" value="1"/>
</dbReference>
<evidence type="ECO:0000256" key="7">
    <source>
        <dbReference type="ARBA" id="ARBA00022535"/>
    </source>
</evidence>
<feature type="binding site" evidence="19">
    <location>
        <position position="600"/>
    </location>
    <ligand>
        <name>ATP</name>
        <dbReference type="ChEBI" id="CHEBI:30616"/>
    </ligand>
</feature>
<dbReference type="InterPro" id="IPR011009">
    <property type="entry name" value="Kinase-like_dom_sf"/>
</dbReference>
<evidence type="ECO:0000256" key="15">
    <source>
        <dbReference type="ARBA" id="ARBA00023136"/>
    </source>
</evidence>
<evidence type="ECO:0000256" key="19">
    <source>
        <dbReference type="PROSITE-ProRule" id="PRU10141"/>
    </source>
</evidence>
<gene>
    <name evidence="24" type="ORF">SteCoe_17442</name>
</gene>
<dbReference type="PROSITE" id="PS51285">
    <property type="entry name" value="AGC_KINASE_CTER"/>
    <property type="match status" value="1"/>
</dbReference>
<keyword evidence="7" id="KW-0140">cGMP</keyword>
<evidence type="ECO:0000256" key="13">
    <source>
        <dbReference type="ARBA" id="ARBA00022842"/>
    </source>
</evidence>
<evidence type="ECO:0000313" key="24">
    <source>
        <dbReference type="EMBL" id="OMJ81959.1"/>
    </source>
</evidence>
<evidence type="ECO:0000256" key="12">
    <source>
        <dbReference type="ARBA" id="ARBA00022840"/>
    </source>
</evidence>
<evidence type="ECO:0000256" key="2">
    <source>
        <dbReference type="ARBA" id="ARBA00004308"/>
    </source>
</evidence>
<protein>
    <recommendedName>
        <fullName evidence="16">cGMP-dependent protein kinase</fullName>
        <ecNumber evidence="4">2.7.11.12</ecNumber>
    </recommendedName>
</protein>
<dbReference type="Gene3D" id="1.10.510.10">
    <property type="entry name" value="Transferase(Phosphotransferase) domain 1"/>
    <property type="match status" value="1"/>
</dbReference>
<dbReference type="SMART" id="SM00100">
    <property type="entry name" value="cNMP"/>
    <property type="match status" value="3"/>
</dbReference>
<evidence type="ECO:0000256" key="18">
    <source>
        <dbReference type="ARBA" id="ARBA00047462"/>
    </source>
</evidence>
<dbReference type="SUPFAM" id="SSF56112">
    <property type="entry name" value="Protein kinase-like (PK-like)"/>
    <property type="match status" value="1"/>
</dbReference>
<evidence type="ECO:0000256" key="20">
    <source>
        <dbReference type="SAM" id="MobiDB-lite"/>
    </source>
</evidence>